<dbReference type="Pfam" id="PF13609">
    <property type="entry name" value="Porin_4"/>
    <property type="match status" value="1"/>
</dbReference>
<dbReference type="Gene3D" id="2.40.160.10">
    <property type="entry name" value="Porin"/>
    <property type="match status" value="1"/>
</dbReference>
<accession>A0A1Y5I555</accession>
<dbReference type="SUPFAM" id="SSF56935">
    <property type="entry name" value="Porins"/>
    <property type="match status" value="1"/>
</dbReference>
<dbReference type="GO" id="GO:0015288">
    <property type="term" value="F:porin activity"/>
    <property type="evidence" value="ECO:0007669"/>
    <property type="project" value="InterPro"/>
</dbReference>
<sequence>MPEADEQILARTWAGVSTNRILDSGLEIGAAGRAELQKDHSQRAGFSGVPVGIEGSGLGLQGAFTGLAVGVPPNDTETRAEIETAYIYVEGGYGQLRLGRDLGVAARFQEGAPSVFDTLASGRQVLDPTGLDMVTTRHDLTGPSVKLSYATPRLVGVRAGVSITPKADVRGLDRDADRNLPGAAPLTITNAVEGSINASRLLRSAGVRLSGALAASTAEIETPPYVSDLYDRVTTWSVGTKAEFDTISIGATWLVSDNGIKTGGDYEAWTVGLTKSVGDYLIGAEYGFAEDDLTGLEGDAWKLGVSRNVTKHARFTLGYADNGLNLSPTNAFGVSAEVNSMKLGFATFVIALTALALPAAAQDDVSAPAMEMATPSISETSAAQSEWYRQFAQAKPASTESVWQAQPDREFSMQFGGNARWQLNLDKVSRTDLSPLPREEMQAGATFKITPRFSVGGEVSVGTDELNDTSTWESREVEAGIRLKSAFKF</sequence>
<evidence type="ECO:0000259" key="1">
    <source>
        <dbReference type="Pfam" id="PF13609"/>
    </source>
</evidence>
<proteinExistence type="predicted"/>
<protein>
    <submittedName>
        <fullName evidence="2">Gram-negative porin-domain-containing protein</fullName>
    </submittedName>
</protein>
<dbReference type="InterPro" id="IPR033900">
    <property type="entry name" value="Gram_neg_porin_domain"/>
</dbReference>
<gene>
    <name evidence="2" type="ORF">BE221DRAFT_148482</name>
</gene>
<dbReference type="InterPro" id="IPR023614">
    <property type="entry name" value="Porin_dom_sf"/>
</dbReference>
<dbReference type="Pfam" id="PF20841">
    <property type="entry name" value="NtrZ"/>
    <property type="match status" value="1"/>
</dbReference>
<name>A0A1Y5I555_OSTTA</name>
<reference evidence="2" key="1">
    <citation type="submission" date="2017-04" db="EMBL/GenBank/DDBJ databases">
        <title>Population genomics of picophytoplankton unveils novel chromosome hypervariability.</title>
        <authorList>
            <consortium name="DOE Joint Genome Institute"/>
            <person name="Blanc-Mathieu R."/>
            <person name="Krasovec M."/>
            <person name="Hebrard M."/>
            <person name="Yau S."/>
            <person name="Desgranges E."/>
            <person name="Martin J."/>
            <person name="Schackwitz W."/>
            <person name="Kuo A."/>
            <person name="Salin G."/>
            <person name="Donnadieu C."/>
            <person name="Desdevises Y."/>
            <person name="Sanchez-Ferandin S."/>
            <person name="Moreau H."/>
            <person name="Rivals E."/>
            <person name="Grigoriev I.V."/>
            <person name="Grimsley N."/>
            <person name="Eyre-Walker A."/>
            <person name="Piganeau G."/>
        </authorList>
    </citation>
    <scope>NUCLEOTIDE SEQUENCE [LARGE SCALE GENOMIC DNA]</scope>
    <source>
        <strain evidence="2">RCC 1115</strain>
    </source>
</reference>
<dbReference type="InterPro" id="IPR048887">
    <property type="entry name" value="NtrZ-like"/>
</dbReference>
<dbReference type="EMBL" id="KZ155807">
    <property type="protein sequence ID" value="OUS44680.1"/>
    <property type="molecule type" value="Genomic_DNA"/>
</dbReference>
<dbReference type="Proteomes" id="UP000195557">
    <property type="component" value="Unassembled WGS sequence"/>
</dbReference>
<feature type="domain" description="Porin" evidence="1">
    <location>
        <begin position="11"/>
        <end position="321"/>
    </location>
</feature>
<dbReference type="GO" id="GO:0016020">
    <property type="term" value="C:membrane"/>
    <property type="evidence" value="ECO:0007669"/>
    <property type="project" value="InterPro"/>
</dbReference>
<dbReference type="AlphaFoldDB" id="A0A1Y5I555"/>
<evidence type="ECO:0000313" key="2">
    <source>
        <dbReference type="EMBL" id="OUS44680.1"/>
    </source>
</evidence>
<organism evidence="2">
    <name type="scientific">Ostreococcus tauri</name>
    <name type="common">Marine green alga</name>
    <dbReference type="NCBI Taxonomy" id="70448"/>
    <lineage>
        <taxon>Eukaryota</taxon>
        <taxon>Viridiplantae</taxon>
        <taxon>Chlorophyta</taxon>
        <taxon>Mamiellophyceae</taxon>
        <taxon>Mamiellales</taxon>
        <taxon>Bathycoccaceae</taxon>
        <taxon>Ostreococcus</taxon>
    </lineage>
</organism>